<evidence type="ECO:0000313" key="2">
    <source>
        <dbReference type="Proteomes" id="UP000224567"/>
    </source>
</evidence>
<comment type="caution">
    <text evidence="1">The sequence shown here is derived from an EMBL/GenBank/DDBJ whole genome shotgun (WGS) entry which is preliminary data.</text>
</comment>
<sequence>MNAGGMLNTCKSDGKHGKRCFQWRTGLNPGQAVETTKLEYGRGRGNFRWSGEMRRDRKEHQVFFLGLNRLLATIQLIDVISNLPGLRAASNREFILSVKESAYTLSEPSIQWQINRLSLVLFLALMEACQGEVDDLFNFYPDLHLALRAYAVSVDVRGSFSSE</sequence>
<keyword evidence="2" id="KW-1185">Reference proteome</keyword>
<dbReference type="Proteomes" id="UP000224567">
    <property type="component" value="Unassembled WGS sequence"/>
</dbReference>
<gene>
    <name evidence="1" type="ORF">CQW23_33824</name>
</gene>
<evidence type="ECO:0000313" key="1">
    <source>
        <dbReference type="EMBL" id="PHT26561.1"/>
    </source>
</evidence>
<dbReference type="OrthoDB" id="1676232at2759"/>
<reference evidence="1 2" key="1">
    <citation type="journal article" date="2017" name="Genome Biol.">
        <title>New reference genome sequences of hot pepper reveal the massive evolution of plant disease-resistance genes by retroduplication.</title>
        <authorList>
            <person name="Kim S."/>
            <person name="Park J."/>
            <person name="Yeom S.I."/>
            <person name="Kim Y.M."/>
            <person name="Seo E."/>
            <person name="Kim K.T."/>
            <person name="Kim M.S."/>
            <person name="Lee J.M."/>
            <person name="Cheong K."/>
            <person name="Shin H.S."/>
            <person name="Kim S.B."/>
            <person name="Han K."/>
            <person name="Lee J."/>
            <person name="Park M."/>
            <person name="Lee H.A."/>
            <person name="Lee H.Y."/>
            <person name="Lee Y."/>
            <person name="Oh S."/>
            <person name="Lee J.H."/>
            <person name="Choi E."/>
            <person name="Choi E."/>
            <person name="Lee S.E."/>
            <person name="Jeon J."/>
            <person name="Kim H."/>
            <person name="Choi G."/>
            <person name="Song H."/>
            <person name="Lee J."/>
            <person name="Lee S.C."/>
            <person name="Kwon J.K."/>
            <person name="Lee H.Y."/>
            <person name="Koo N."/>
            <person name="Hong Y."/>
            <person name="Kim R.W."/>
            <person name="Kang W.H."/>
            <person name="Huh J.H."/>
            <person name="Kang B.C."/>
            <person name="Yang T.J."/>
            <person name="Lee Y.H."/>
            <person name="Bennetzen J.L."/>
            <person name="Choi D."/>
        </authorList>
    </citation>
    <scope>NUCLEOTIDE SEQUENCE [LARGE SCALE GENOMIC DNA]</scope>
    <source>
        <strain evidence="2">cv. PBC81</strain>
    </source>
</reference>
<dbReference type="EMBL" id="MLFT02000737">
    <property type="protein sequence ID" value="PHT26561.1"/>
    <property type="molecule type" value="Genomic_DNA"/>
</dbReference>
<organism evidence="1 2">
    <name type="scientific">Capsicum baccatum</name>
    <name type="common">Peruvian pepper</name>
    <dbReference type="NCBI Taxonomy" id="33114"/>
    <lineage>
        <taxon>Eukaryota</taxon>
        <taxon>Viridiplantae</taxon>
        <taxon>Streptophyta</taxon>
        <taxon>Embryophyta</taxon>
        <taxon>Tracheophyta</taxon>
        <taxon>Spermatophyta</taxon>
        <taxon>Magnoliopsida</taxon>
        <taxon>eudicotyledons</taxon>
        <taxon>Gunneridae</taxon>
        <taxon>Pentapetalae</taxon>
        <taxon>asterids</taxon>
        <taxon>lamiids</taxon>
        <taxon>Solanales</taxon>
        <taxon>Solanaceae</taxon>
        <taxon>Solanoideae</taxon>
        <taxon>Capsiceae</taxon>
        <taxon>Capsicum</taxon>
    </lineage>
</organism>
<proteinExistence type="predicted"/>
<name>A0A2G2V0L7_CAPBA</name>
<dbReference type="AlphaFoldDB" id="A0A2G2V0L7"/>
<protein>
    <submittedName>
        <fullName evidence="1">Uncharacterized protein</fullName>
    </submittedName>
</protein>
<accession>A0A2G2V0L7</accession>
<reference evidence="2" key="2">
    <citation type="journal article" date="2017" name="J. Anim. Genet.">
        <title>Multiple reference genome sequences of hot pepper reveal the massive evolution of plant disease resistance genes by retroduplication.</title>
        <authorList>
            <person name="Kim S."/>
            <person name="Park J."/>
            <person name="Yeom S.-I."/>
            <person name="Kim Y.-M."/>
            <person name="Seo E."/>
            <person name="Kim K.-T."/>
            <person name="Kim M.-S."/>
            <person name="Lee J.M."/>
            <person name="Cheong K."/>
            <person name="Shin H.-S."/>
            <person name="Kim S.-B."/>
            <person name="Han K."/>
            <person name="Lee J."/>
            <person name="Park M."/>
            <person name="Lee H.-A."/>
            <person name="Lee H.-Y."/>
            <person name="Lee Y."/>
            <person name="Oh S."/>
            <person name="Lee J.H."/>
            <person name="Choi E."/>
            <person name="Choi E."/>
            <person name="Lee S.E."/>
            <person name="Jeon J."/>
            <person name="Kim H."/>
            <person name="Choi G."/>
            <person name="Song H."/>
            <person name="Lee J."/>
            <person name="Lee S.-C."/>
            <person name="Kwon J.-K."/>
            <person name="Lee H.-Y."/>
            <person name="Koo N."/>
            <person name="Hong Y."/>
            <person name="Kim R.W."/>
            <person name="Kang W.-H."/>
            <person name="Huh J.H."/>
            <person name="Kang B.-C."/>
            <person name="Yang T.-J."/>
            <person name="Lee Y.-H."/>
            <person name="Bennetzen J.L."/>
            <person name="Choi D."/>
        </authorList>
    </citation>
    <scope>NUCLEOTIDE SEQUENCE [LARGE SCALE GENOMIC DNA]</scope>
    <source>
        <strain evidence="2">cv. PBC81</strain>
    </source>
</reference>